<gene>
    <name evidence="1" type="ORF">T265_16214</name>
</gene>
<organism evidence="1 2">
    <name type="scientific">Opisthorchis viverrini</name>
    <name type="common">Southeast Asian liver fluke</name>
    <dbReference type="NCBI Taxonomy" id="6198"/>
    <lineage>
        <taxon>Eukaryota</taxon>
        <taxon>Metazoa</taxon>
        <taxon>Spiralia</taxon>
        <taxon>Lophotrochozoa</taxon>
        <taxon>Platyhelminthes</taxon>
        <taxon>Trematoda</taxon>
        <taxon>Digenea</taxon>
        <taxon>Opisthorchiida</taxon>
        <taxon>Opisthorchiata</taxon>
        <taxon>Opisthorchiidae</taxon>
        <taxon>Opisthorchis</taxon>
    </lineage>
</organism>
<dbReference type="OrthoDB" id="10034042at2759"/>
<dbReference type="Proteomes" id="UP000054324">
    <property type="component" value="Unassembled WGS sequence"/>
</dbReference>
<dbReference type="RefSeq" id="XP_009178037.1">
    <property type="nucleotide sequence ID" value="XM_009179773.1"/>
</dbReference>
<dbReference type="GeneID" id="20330379"/>
<evidence type="ECO:0000313" key="2">
    <source>
        <dbReference type="Proteomes" id="UP000054324"/>
    </source>
</evidence>
<dbReference type="AlphaFoldDB" id="A0A074YTV7"/>
<sequence length="100" mass="10757">DDGLRVLCTGLLQCYRNRLRQVHSEQPTVTGQEAVEDVSSISTDDCPSSFTHSSDEVSVCVRGLERLCVANNGLTASGMQIVALLLMQTPQRLVPLVGGL</sequence>
<feature type="non-terminal residue" evidence="1">
    <location>
        <position position="100"/>
    </location>
</feature>
<protein>
    <submittedName>
        <fullName evidence="1">Uncharacterized protein</fullName>
    </submittedName>
</protein>
<dbReference type="EMBL" id="KL606037">
    <property type="protein sequence ID" value="KER18216.1"/>
    <property type="molecule type" value="Genomic_DNA"/>
</dbReference>
<reference evidence="1 2" key="1">
    <citation type="submission" date="2013-11" db="EMBL/GenBank/DDBJ databases">
        <title>Opisthorchis viverrini - life in the bile duct.</title>
        <authorList>
            <person name="Young N.D."/>
            <person name="Nagarajan N."/>
            <person name="Lin S.J."/>
            <person name="Korhonen P.K."/>
            <person name="Jex A.R."/>
            <person name="Hall R.S."/>
            <person name="Safavi-Hemami H."/>
            <person name="Kaewkong W."/>
            <person name="Bertrand D."/>
            <person name="Gao S."/>
            <person name="Seet Q."/>
            <person name="Wongkham S."/>
            <person name="Teh B.T."/>
            <person name="Wongkham C."/>
            <person name="Intapan P.M."/>
            <person name="Maleewong W."/>
            <person name="Yang X."/>
            <person name="Hu M."/>
            <person name="Wang Z."/>
            <person name="Hofmann A."/>
            <person name="Sternberg P.W."/>
            <person name="Tan P."/>
            <person name="Wang J."/>
            <person name="Gasser R.B."/>
        </authorList>
    </citation>
    <scope>NUCLEOTIDE SEQUENCE [LARGE SCALE GENOMIC DNA]</scope>
</reference>
<dbReference type="CTD" id="20330379"/>
<name>A0A074YTV7_OPIVI</name>
<accession>A0A074YTV7</accession>
<dbReference type="KEGG" id="ovi:T265_16214"/>
<keyword evidence="2" id="KW-1185">Reference proteome</keyword>
<evidence type="ECO:0000313" key="1">
    <source>
        <dbReference type="EMBL" id="KER18216.1"/>
    </source>
</evidence>
<proteinExistence type="predicted"/>
<feature type="non-terminal residue" evidence="1">
    <location>
        <position position="1"/>
    </location>
</feature>